<sequence>MQGLSEEFLTMIFMNTCPAPAPPSPIVPLSIAAVHSAGPATALLEGALEVGGVVVGLGLDADGELLLGEFCGAGCAQPASVATLSRASVPVTKRARDEIDDGIPTRCC</sequence>
<proteinExistence type="predicted"/>
<dbReference type="AlphaFoldDB" id="A9WLP8"/>
<dbReference type="EMBL" id="CP000910">
    <property type="protein sequence ID" value="ABY21828.1"/>
    <property type="molecule type" value="Genomic_DNA"/>
</dbReference>
<dbReference type="Proteomes" id="UP000002007">
    <property type="component" value="Chromosome"/>
</dbReference>
<organism evidence="1 2">
    <name type="scientific">Renibacterium salmoninarum (strain ATCC 33209 / DSM 20767 / JCM 11484 / NBRC 15589 / NCIMB 2235)</name>
    <dbReference type="NCBI Taxonomy" id="288705"/>
    <lineage>
        <taxon>Bacteria</taxon>
        <taxon>Bacillati</taxon>
        <taxon>Actinomycetota</taxon>
        <taxon>Actinomycetes</taxon>
        <taxon>Micrococcales</taxon>
        <taxon>Micrococcaceae</taxon>
        <taxon>Renibacterium</taxon>
    </lineage>
</organism>
<gene>
    <name evidence="1" type="ordered locus">RSal33209_0072</name>
</gene>
<reference evidence="2" key="1">
    <citation type="journal article" date="2008" name="J. Bacteriol.">
        <title>Genome sequence of the fish pathogen Renibacterium salmoninarum suggests reductive evolution away from an environmental Arthrobacter ancestor.</title>
        <authorList>
            <person name="Wiens G.D."/>
            <person name="Rockey D.D."/>
            <person name="Wu Z."/>
            <person name="Chang J."/>
            <person name="Levy R."/>
            <person name="Crane S."/>
            <person name="Chen D.S."/>
            <person name="Capri G.R."/>
            <person name="Burnett J.R."/>
            <person name="Sudheesh P.S."/>
            <person name="Schipma M.J."/>
            <person name="Burd H."/>
            <person name="Bhattacharyya A."/>
            <person name="Rhodes L.D."/>
            <person name="Kaul R."/>
            <person name="Strom M.S."/>
        </authorList>
    </citation>
    <scope>NUCLEOTIDE SEQUENCE [LARGE SCALE GENOMIC DNA]</scope>
    <source>
        <strain evidence="2">ATCC 33209 / DSM 20767 / JCM 11484 / NBRC 15589 / NCIMB 2235</strain>
    </source>
</reference>
<evidence type="ECO:0000313" key="2">
    <source>
        <dbReference type="Proteomes" id="UP000002007"/>
    </source>
</evidence>
<keyword evidence="2" id="KW-1185">Reference proteome</keyword>
<dbReference type="HOGENOM" id="CLU_2194798_0_0_11"/>
<dbReference type="KEGG" id="rsa:RSal33209_0072"/>
<evidence type="ECO:0000313" key="1">
    <source>
        <dbReference type="EMBL" id="ABY21828.1"/>
    </source>
</evidence>
<name>A9WLP8_RENSM</name>
<accession>A9WLP8</accession>
<protein>
    <submittedName>
        <fullName evidence="1">Uncharacterized protein</fullName>
    </submittedName>
</protein>